<proteinExistence type="predicted"/>
<name>A0ABT2KD37_9RHOB</name>
<dbReference type="InterPro" id="IPR022050">
    <property type="entry name" value="T_hemolysin"/>
</dbReference>
<organism evidence="1 2">
    <name type="scientific">Paracoccus maritimus</name>
    <dbReference type="NCBI Taxonomy" id="2933292"/>
    <lineage>
        <taxon>Bacteria</taxon>
        <taxon>Pseudomonadati</taxon>
        <taxon>Pseudomonadota</taxon>
        <taxon>Alphaproteobacteria</taxon>
        <taxon>Rhodobacterales</taxon>
        <taxon>Paracoccaceae</taxon>
        <taxon>Paracoccus</taxon>
    </lineage>
</organism>
<dbReference type="RefSeq" id="WP_260277612.1">
    <property type="nucleotide sequence ID" value="NZ_JANAVZ010000007.1"/>
</dbReference>
<sequence length="194" mass="21137">MHVEILNWREPGWHAAAAMIETHFMAVHGAQITLPALPLVVAHGAKGNILGAVGLRDAAQGFFSQTYLDHSVADELTRLSGSPVAPDDVIEVVSMACPTPAATMPLIEAITVEGRRRGASWGLFTATAPLLRMLRRTGVPILALAPARPDRLADAASWGRYYDTNPWVCALQEHAEPLRFLPRRASRQKEVHPE</sequence>
<dbReference type="Proteomes" id="UP001320702">
    <property type="component" value="Unassembled WGS sequence"/>
</dbReference>
<dbReference type="EMBL" id="JANAVZ010000007">
    <property type="protein sequence ID" value="MCT4333739.1"/>
    <property type="molecule type" value="Genomic_DNA"/>
</dbReference>
<evidence type="ECO:0000313" key="1">
    <source>
        <dbReference type="EMBL" id="MCT4333739.1"/>
    </source>
</evidence>
<keyword evidence="2" id="KW-1185">Reference proteome</keyword>
<dbReference type="Pfam" id="PF12261">
    <property type="entry name" value="T_hemolysin"/>
    <property type="match status" value="1"/>
</dbReference>
<evidence type="ECO:0000313" key="2">
    <source>
        <dbReference type="Proteomes" id="UP001320702"/>
    </source>
</evidence>
<gene>
    <name evidence="1" type="ORF">MU516_12770</name>
</gene>
<reference evidence="1 2" key="1">
    <citation type="submission" date="2022-04" db="EMBL/GenBank/DDBJ databases">
        <title>Paracoccus sp. YLB-12 draft genome sequence.</title>
        <authorList>
            <person name="Yu L."/>
        </authorList>
    </citation>
    <scope>NUCLEOTIDE SEQUENCE [LARGE SCALE GENOMIC DNA]</scope>
    <source>
        <strain evidence="1 2">YLB-12</strain>
    </source>
</reference>
<comment type="caution">
    <text evidence="1">The sequence shown here is derived from an EMBL/GenBank/DDBJ whole genome shotgun (WGS) entry which is preliminary data.</text>
</comment>
<accession>A0ABT2KD37</accession>
<protein>
    <submittedName>
        <fullName evidence="1">Thermostable hemolysin</fullName>
    </submittedName>
</protein>